<evidence type="ECO:0000256" key="3">
    <source>
        <dbReference type="ARBA" id="ARBA00009595"/>
    </source>
</evidence>
<comment type="caution">
    <text evidence="9">The sequence shown here is derived from an EMBL/GenBank/DDBJ whole genome shotgun (WGS) entry which is preliminary data.</text>
</comment>
<organism evidence="9 10">
    <name type="scientific">Candidatus Treponema excrementipullorum</name>
    <dbReference type="NCBI Taxonomy" id="2838768"/>
    <lineage>
        <taxon>Bacteria</taxon>
        <taxon>Pseudomonadati</taxon>
        <taxon>Spirochaetota</taxon>
        <taxon>Spirochaetia</taxon>
        <taxon>Spirochaetales</taxon>
        <taxon>Treponemataceae</taxon>
        <taxon>Treponema</taxon>
    </lineage>
</organism>
<evidence type="ECO:0000256" key="2">
    <source>
        <dbReference type="ARBA" id="ARBA00001947"/>
    </source>
</evidence>
<dbReference type="PANTHER" id="PTHR42904:SF6">
    <property type="entry name" value="NAD-CAPPED RNA HYDROLASE NUDT12"/>
    <property type="match status" value="1"/>
</dbReference>
<dbReference type="CDD" id="cd04681">
    <property type="entry name" value="NUDIX_Hydrolase"/>
    <property type="match status" value="1"/>
</dbReference>
<dbReference type="GO" id="GO:0019677">
    <property type="term" value="P:NAD+ catabolic process"/>
    <property type="evidence" value="ECO:0007669"/>
    <property type="project" value="TreeGrafter"/>
</dbReference>
<evidence type="ECO:0000256" key="1">
    <source>
        <dbReference type="ARBA" id="ARBA00001946"/>
    </source>
</evidence>
<keyword evidence="6" id="KW-0460">Magnesium</keyword>
<accession>A0A9E2L398</accession>
<dbReference type="EMBL" id="JAHLFV010000232">
    <property type="protein sequence ID" value="MBU3850914.1"/>
    <property type="molecule type" value="Genomic_DNA"/>
</dbReference>
<dbReference type="Proteomes" id="UP000823914">
    <property type="component" value="Unassembled WGS sequence"/>
</dbReference>
<name>A0A9E2L398_9SPIR</name>
<gene>
    <name evidence="9" type="ORF">IAA16_10140</name>
</gene>
<comment type="cofactor">
    <cofactor evidence="1">
        <name>Mg(2+)</name>
        <dbReference type="ChEBI" id="CHEBI:18420"/>
    </cofactor>
</comment>
<evidence type="ECO:0000256" key="5">
    <source>
        <dbReference type="ARBA" id="ARBA00022801"/>
    </source>
</evidence>
<proteinExistence type="inferred from homology"/>
<sequence>MQFIYCPTCGARDSVTYKDNRHWVCSACGFNLYNNVAASVATILQDNRQRVLFVVREKEPRKGFLALPGGFVDPDERAEDAAVRECREEIGVSPEKVEFIASYPNTYEYGHVVYKTCDMFFTGTLAEDAEKTFAEKLIPQREEVAGFALEAIRTPEDIEKLPIAFPSAVQALHRWLELKKH</sequence>
<dbReference type="GO" id="GO:0035529">
    <property type="term" value="F:NADH pyrophosphatase activity"/>
    <property type="evidence" value="ECO:0007669"/>
    <property type="project" value="TreeGrafter"/>
</dbReference>
<evidence type="ECO:0000256" key="7">
    <source>
        <dbReference type="ARBA" id="ARBA00023679"/>
    </source>
</evidence>
<dbReference type="GO" id="GO:0006742">
    <property type="term" value="P:NADP+ catabolic process"/>
    <property type="evidence" value="ECO:0007669"/>
    <property type="project" value="TreeGrafter"/>
</dbReference>
<feature type="domain" description="Nudix hydrolase" evidence="8">
    <location>
        <begin position="34"/>
        <end position="169"/>
    </location>
</feature>
<dbReference type="GO" id="GO:0005829">
    <property type="term" value="C:cytosol"/>
    <property type="evidence" value="ECO:0007669"/>
    <property type="project" value="TreeGrafter"/>
</dbReference>
<dbReference type="InterPro" id="IPR000086">
    <property type="entry name" value="NUDIX_hydrolase_dom"/>
</dbReference>
<dbReference type="PANTHER" id="PTHR42904">
    <property type="entry name" value="NUDIX HYDROLASE, NUDC SUBFAMILY"/>
    <property type="match status" value="1"/>
</dbReference>
<dbReference type="GO" id="GO:0046872">
    <property type="term" value="F:metal ion binding"/>
    <property type="evidence" value="ECO:0007669"/>
    <property type="project" value="UniProtKB-KW"/>
</dbReference>
<dbReference type="PROSITE" id="PS51462">
    <property type="entry name" value="NUDIX"/>
    <property type="match status" value="1"/>
</dbReference>
<dbReference type="InterPro" id="IPR050241">
    <property type="entry name" value="NAD-cap_RNA_hydrolase_NudC"/>
</dbReference>
<keyword evidence="4" id="KW-0479">Metal-binding</keyword>
<reference evidence="9" key="1">
    <citation type="journal article" date="2021" name="PeerJ">
        <title>Extensive microbial diversity within the chicken gut microbiome revealed by metagenomics and culture.</title>
        <authorList>
            <person name="Gilroy R."/>
            <person name="Ravi A."/>
            <person name="Getino M."/>
            <person name="Pursley I."/>
            <person name="Horton D.L."/>
            <person name="Alikhan N.F."/>
            <person name="Baker D."/>
            <person name="Gharbi K."/>
            <person name="Hall N."/>
            <person name="Watson M."/>
            <person name="Adriaenssens E.M."/>
            <person name="Foster-Nyarko E."/>
            <person name="Jarju S."/>
            <person name="Secka A."/>
            <person name="Antonio M."/>
            <person name="Oren A."/>
            <person name="Chaudhuri R.R."/>
            <person name="La Ragione R."/>
            <person name="Hildebrand F."/>
            <person name="Pallen M.J."/>
        </authorList>
    </citation>
    <scope>NUCLEOTIDE SEQUENCE</scope>
    <source>
        <strain evidence="9">Gambia15-2214</strain>
    </source>
</reference>
<comment type="similarity">
    <text evidence="3">Belongs to the Nudix hydrolase family. NudC subfamily.</text>
</comment>
<evidence type="ECO:0000256" key="6">
    <source>
        <dbReference type="ARBA" id="ARBA00022842"/>
    </source>
</evidence>
<comment type="cofactor">
    <cofactor evidence="2">
        <name>Zn(2+)</name>
        <dbReference type="ChEBI" id="CHEBI:29105"/>
    </cofactor>
</comment>
<evidence type="ECO:0000313" key="10">
    <source>
        <dbReference type="Proteomes" id="UP000823914"/>
    </source>
</evidence>
<evidence type="ECO:0000313" key="9">
    <source>
        <dbReference type="EMBL" id="MBU3850914.1"/>
    </source>
</evidence>
<dbReference type="SUPFAM" id="SSF55811">
    <property type="entry name" value="Nudix"/>
    <property type="match status" value="1"/>
</dbReference>
<reference evidence="9" key="2">
    <citation type="submission" date="2021-04" db="EMBL/GenBank/DDBJ databases">
        <authorList>
            <person name="Gilroy R."/>
        </authorList>
    </citation>
    <scope>NUCLEOTIDE SEQUENCE</scope>
    <source>
        <strain evidence="9">Gambia15-2214</strain>
    </source>
</reference>
<dbReference type="Gene3D" id="3.90.79.10">
    <property type="entry name" value="Nucleoside Triphosphate Pyrophosphohydrolase"/>
    <property type="match status" value="1"/>
</dbReference>
<evidence type="ECO:0000256" key="4">
    <source>
        <dbReference type="ARBA" id="ARBA00022723"/>
    </source>
</evidence>
<comment type="catalytic activity">
    <reaction evidence="7">
        <text>a 5'-end NAD(+)-phospho-ribonucleoside in mRNA + H2O = a 5'-end phospho-adenosine-phospho-ribonucleoside in mRNA + beta-nicotinamide D-ribonucleotide + 2 H(+)</text>
        <dbReference type="Rhea" id="RHEA:60876"/>
        <dbReference type="Rhea" id="RHEA-COMP:15698"/>
        <dbReference type="Rhea" id="RHEA-COMP:15719"/>
        <dbReference type="ChEBI" id="CHEBI:14649"/>
        <dbReference type="ChEBI" id="CHEBI:15377"/>
        <dbReference type="ChEBI" id="CHEBI:15378"/>
        <dbReference type="ChEBI" id="CHEBI:144029"/>
        <dbReference type="ChEBI" id="CHEBI:144051"/>
    </reaction>
    <physiologicalReaction direction="left-to-right" evidence="7">
        <dbReference type="Rhea" id="RHEA:60877"/>
    </physiologicalReaction>
</comment>
<keyword evidence="5" id="KW-0378">Hydrolase</keyword>
<dbReference type="Pfam" id="PF00293">
    <property type="entry name" value="NUDIX"/>
    <property type="match status" value="1"/>
</dbReference>
<protein>
    <submittedName>
        <fullName evidence="9">NUDIX domain-containing protein</fullName>
    </submittedName>
</protein>
<evidence type="ECO:0000259" key="8">
    <source>
        <dbReference type="PROSITE" id="PS51462"/>
    </source>
</evidence>
<dbReference type="AlphaFoldDB" id="A0A9E2L398"/>
<dbReference type="InterPro" id="IPR015797">
    <property type="entry name" value="NUDIX_hydrolase-like_dom_sf"/>
</dbReference>